<dbReference type="GO" id="GO:0005737">
    <property type="term" value="C:cytoplasm"/>
    <property type="evidence" value="ECO:0007669"/>
    <property type="project" value="TreeGrafter"/>
</dbReference>
<dbReference type="InterPro" id="IPR007197">
    <property type="entry name" value="rSAM"/>
</dbReference>
<dbReference type="EMBL" id="ACJN02000003">
    <property type="protein sequence ID" value="EFI33585.1"/>
    <property type="molecule type" value="Genomic_DNA"/>
</dbReference>
<organism evidence="8 9">
    <name type="scientific">Desulfonatronospira thiodismutans ASO3-1</name>
    <dbReference type="NCBI Taxonomy" id="555779"/>
    <lineage>
        <taxon>Bacteria</taxon>
        <taxon>Pseudomonadati</taxon>
        <taxon>Thermodesulfobacteriota</taxon>
        <taxon>Desulfovibrionia</taxon>
        <taxon>Desulfovibrionales</taxon>
        <taxon>Desulfonatronovibrionaceae</taxon>
        <taxon>Desulfonatronospira</taxon>
    </lineage>
</organism>
<keyword evidence="6" id="KW-0411">Iron-sulfur</keyword>
<dbReference type="GO" id="GO:0002926">
    <property type="term" value="P:tRNA wobble base 5-methoxycarbonylmethyl-2-thiouridinylation"/>
    <property type="evidence" value="ECO:0007669"/>
    <property type="project" value="TreeGrafter"/>
</dbReference>
<dbReference type="CDD" id="cd01335">
    <property type="entry name" value="Radical_SAM"/>
    <property type="match status" value="1"/>
</dbReference>
<dbReference type="RefSeq" id="WP_008870935.1">
    <property type="nucleotide sequence ID" value="NZ_ACJN02000003.1"/>
</dbReference>
<evidence type="ECO:0000256" key="6">
    <source>
        <dbReference type="ARBA" id="ARBA00023014"/>
    </source>
</evidence>
<dbReference type="InterPro" id="IPR039661">
    <property type="entry name" value="ELP3"/>
</dbReference>
<keyword evidence="2" id="KW-0004">4Fe-4S</keyword>
<evidence type="ECO:0000313" key="9">
    <source>
        <dbReference type="Proteomes" id="UP000005496"/>
    </source>
</evidence>
<dbReference type="eggNOG" id="COG1243">
    <property type="taxonomic scope" value="Bacteria"/>
</dbReference>
<evidence type="ECO:0000313" key="8">
    <source>
        <dbReference type="EMBL" id="EFI33585.1"/>
    </source>
</evidence>
<evidence type="ECO:0000256" key="5">
    <source>
        <dbReference type="ARBA" id="ARBA00023004"/>
    </source>
</evidence>
<keyword evidence="5" id="KW-0408">Iron</keyword>
<dbReference type="Pfam" id="PF04055">
    <property type="entry name" value="Radical_SAM"/>
    <property type="match status" value="1"/>
</dbReference>
<dbReference type="PANTHER" id="PTHR11135:SF0">
    <property type="entry name" value="ELONGATOR COMPLEX PROTEIN 3"/>
    <property type="match status" value="1"/>
</dbReference>
<keyword evidence="9" id="KW-1185">Reference proteome</keyword>
<dbReference type="SFLD" id="SFLDG01086">
    <property type="entry name" value="elongater_protein-like"/>
    <property type="match status" value="1"/>
</dbReference>
<dbReference type="Gene3D" id="3.80.30.20">
    <property type="entry name" value="tm_1862 like domain"/>
    <property type="match status" value="1"/>
</dbReference>
<feature type="domain" description="Radical SAM core" evidence="7">
    <location>
        <begin position="14"/>
        <end position="252"/>
    </location>
</feature>
<proteinExistence type="predicted"/>
<protein>
    <submittedName>
        <fullName evidence="8">Radical SAM domain protein</fullName>
    </submittedName>
</protein>
<comment type="cofactor">
    <cofactor evidence="1">
        <name>[4Fe-4S] cluster</name>
        <dbReference type="ChEBI" id="CHEBI:49883"/>
    </cofactor>
</comment>
<dbReference type="PROSITE" id="PS51918">
    <property type="entry name" value="RADICAL_SAM"/>
    <property type="match status" value="1"/>
</dbReference>
<comment type="caution">
    <text evidence="8">The sequence shown here is derived from an EMBL/GenBank/DDBJ whole genome shotgun (WGS) entry which is preliminary data.</text>
</comment>
<dbReference type="SMART" id="SM00729">
    <property type="entry name" value="Elp3"/>
    <property type="match status" value="1"/>
</dbReference>
<evidence type="ECO:0000256" key="3">
    <source>
        <dbReference type="ARBA" id="ARBA00022691"/>
    </source>
</evidence>
<gene>
    <name evidence="8" type="ORF">Dthio_PD0920</name>
</gene>
<dbReference type="InterPro" id="IPR058240">
    <property type="entry name" value="rSAM_sf"/>
</dbReference>
<sequence length="351" mass="39127">MSLTRLYFKHPEPDSSRQRLYPVFLPFSGCPFKCIYCSQEAQTGQQPTPHEVQVQRIHQDICTLFKKKPEPFSLGFFGGTFTALPAATQKLFLKTALELRRAGAVSHIRCSTRPDCIDQGRIRLLRDYGVDMVELGIQSFDSRVLSLSKRGYGGEEALDASMRIKQNSLELGIQLMPGLPGSDSASFARDLQATAEMQPAVVRLYPCLVLEDTLLARQWSRGEYRPWPLNTTLALVSNALLRMWLAGIPVIRTGLAPEGSLLPRIKAGPWHPALGAICRGRALGAYVTAMASRLGAGGPLQVLVPQRYISDFWGHGKENEKLYQRSKIFRKNVDTWDHELFMLAGCAPQLP</sequence>
<dbReference type="GO" id="GO:0003824">
    <property type="term" value="F:catalytic activity"/>
    <property type="evidence" value="ECO:0007669"/>
    <property type="project" value="InterPro"/>
</dbReference>
<keyword evidence="4" id="KW-0479">Metal-binding</keyword>
<evidence type="ECO:0000256" key="1">
    <source>
        <dbReference type="ARBA" id="ARBA00001966"/>
    </source>
</evidence>
<dbReference type="SUPFAM" id="SSF102114">
    <property type="entry name" value="Radical SAM enzymes"/>
    <property type="match status" value="1"/>
</dbReference>
<evidence type="ECO:0000256" key="4">
    <source>
        <dbReference type="ARBA" id="ARBA00022723"/>
    </source>
</evidence>
<reference evidence="8" key="1">
    <citation type="submission" date="2010-05" db="EMBL/GenBank/DDBJ databases">
        <title>The draft genome of Desulfonatronospira thiodismutans ASO3-1.</title>
        <authorList>
            <consortium name="US DOE Joint Genome Institute (JGI-PGF)"/>
            <person name="Lucas S."/>
            <person name="Copeland A."/>
            <person name="Lapidus A."/>
            <person name="Cheng J.-F."/>
            <person name="Bruce D."/>
            <person name="Goodwin L."/>
            <person name="Pitluck S."/>
            <person name="Chertkov O."/>
            <person name="Brettin T."/>
            <person name="Detter J.C."/>
            <person name="Han C."/>
            <person name="Land M.L."/>
            <person name="Hauser L."/>
            <person name="Kyrpides N."/>
            <person name="Mikhailova N."/>
            <person name="Muyzer G."/>
            <person name="Woyke T."/>
        </authorList>
    </citation>
    <scope>NUCLEOTIDE SEQUENCE [LARGE SCALE GENOMIC DNA]</scope>
    <source>
        <strain evidence="8">ASO3-1</strain>
    </source>
</reference>
<dbReference type="Proteomes" id="UP000005496">
    <property type="component" value="Unassembled WGS sequence"/>
</dbReference>
<keyword evidence="3" id="KW-0949">S-adenosyl-L-methionine</keyword>
<dbReference type="GO" id="GO:0046872">
    <property type="term" value="F:metal ion binding"/>
    <property type="evidence" value="ECO:0007669"/>
    <property type="project" value="UniProtKB-KW"/>
</dbReference>
<dbReference type="InterPro" id="IPR006638">
    <property type="entry name" value="Elp3/MiaA/NifB-like_rSAM"/>
</dbReference>
<name>D6SSB9_9BACT</name>
<dbReference type="OrthoDB" id="9815044at2"/>
<evidence type="ECO:0000256" key="2">
    <source>
        <dbReference type="ARBA" id="ARBA00022485"/>
    </source>
</evidence>
<accession>D6SSB9</accession>
<dbReference type="Pfam" id="PF16199">
    <property type="entry name" value="Radical_SAM_C"/>
    <property type="match status" value="1"/>
</dbReference>
<dbReference type="PANTHER" id="PTHR11135">
    <property type="entry name" value="HISTONE ACETYLTRANSFERASE-RELATED"/>
    <property type="match status" value="1"/>
</dbReference>
<dbReference type="GO" id="GO:0051539">
    <property type="term" value="F:4 iron, 4 sulfur cluster binding"/>
    <property type="evidence" value="ECO:0007669"/>
    <property type="project" value="UniProtKB-KW"/>
</dbReference>
<dbReference type="SFLD" id="SFLDG01082">
    <property type="entry name" value="B12-binding_domain_containing"/>
    <property type="match status" value="1"/>
</dbReference>
<dbReference type="AlphaFoldDB" id="D6SSB9"/>
<dbReference type="InterPro" id="IPR023404">
    <property type="entry name" value="rSAM_horseshoe"/>
</dbReference>
<evidence type="ECO:0000259" key="7">
    <source>
        <dbReference type="PROSITE" id="PS51918"/>
    </source>
</evidence>
<dbReference type="SFLD" id="SFLDS00029">
    <property type="entry name" value="Radical_SAM"/>
    <property type="match status" value="1"/>
</dbReference>
<dbReference type="InterPro" id="IPR032432">
    <property type="entry name" value="Radical_SAM_C"/>
</dbReference>